<comment type="caution">
    <text evidence="4">The sequence shown here is derived from an EMBL/GenBank/DDBJ whole genome shotgun (WGS) entry which is preliminary data.</text>
</comment>
<keyword evidence="5" id="KW-1185">Reference proteome</keyword>
<evidence type="ECO:0000313" key="4">
    <source>
        <dbReference type="EMBL" id="MEH2555304.1"/>
    </source>
</evidence>
<dbReference type="Proteomes" id="UP001364224">
    <property type="component" value="Unassembled WGS sequence"/>
</dbReference>
<evidence type="ECO:0000256" key="2">
    <source>
        <dbReference type="SAM" id="MobiDB-lite"/>
    </source>
</evidence>
<keyword evidence="3" id="KW-0472">Membrane</keyword>
<proteinExistence type="predicted"/>
<organism evidence="4 5">
    <name type="scientific">Bradyrhizobium algeriense</name>
    <dbReference type="NCBI Taxonomy" id="634784"/>
    <lineage>
        <taxon>Bacteria</taxon>
        <taxon>Pseudomonadati</taxon>
        <taxon>Pseudomonadota</taxon>
        <taxon>Alphaproteobacteria</taxon>
        <taxon>Hyphomicrobiales</taxon>
        <taxon>Nitrobacteraceae</taxon>
        <taxon>Bradyrhizobium</taxon>
    </lineage>
</organism>
<name>A0ABU8B9T9_9BRAD</name>
<keyword evidence="3" id="KW-1133">Transmembrane helix</keyword>
<gene>
    <name evidence="4" type="ORF">V1286_002833</name>
</gene>
<dbReference type="EMBL" id="JAZHRV010000001">
    <property type="protein sequence ID" value="MEH2555304.1"/>
    <property type="molecule type" value="Genomic_DNA"/>
</dbReference>
<feature type="transmembrane region" description="Helical" evidence="3">
    <location>
        <begin position="32"/>
        <end position="52"/>
    </location>
</feature>
<evidence type="ECO:0000313" key="5">
    <source>
        <dbReference type="Proteomes" id="UP001364224"/>
    </source>
</evidence>
<dbReference type="RefSeq" id="WP_334480338.1">
    <property type="nucleotide sequence ID" value="NZ_JAZHRV010000001.1"/>
</dbReference>
<sequence length="222" mass="23318">MTKTSEEQSQSEQPASTAAATAPTKPSSRKSILALSVIALGINSAAAVYTMTPADFALPNVSMLAELIPHQKISDLMADLAGPASKDVPSAQQQHAAALQENTSLLQQNAARLQQDSIALASLRQSVADEQVVVKKISAQITDEREDVKKMSAQISTLIAKVDSLKNAMTSDVTSSIPTKRARNRLSRAMRNKMARQPNFVGPVSVGGAVLSAPATTSAPQG</sequence>
<evidence type="ECO:0000256" key="3">
    <source>
        <dbReference type="SAM" id="Phobius"/>
    </source>
</evidence>
<feature type="region of interest" description="Disordered" evidence="2">
    <location>
        <begin position="1"/>
        <end position="25"/>
    </location>
</feature>
<protein>
    <submittedName>
        <fullName evidence="4">Coiled-coil protein SlyX</fullName>
    </submittedName>
</protein>
<feature type="coiled-coil region" evidence="1">
    <location>
        <begin position="96"/>
        <end position="168"/>
    </location>
</feature>
<reference evidence="4 5" key="1">
    <citation type="submission" date="2024-02" db="EMBL/GenBank/DDBJ databases">
        <title>Adaptive strategies in a cosmopolitan and abundant soil bacterium.</title>
        <authorList>
            <person name="Carini P."/>
        </authorList>
    </citation>
    <scope>NUCLEOTIDE SEQUENCE [LARGE SCALE GENOMIC DNA]</scope>
    <source>
        <strain evidence="4 5">AZCC 1608</strain>
    </source>
</reference>
<keyword evidence="3" id="KW-0812">Transmembrane</keyword>
<evidence type="ECO:0000256" key="1">
    <source>
        <dbReference type="SAM" id="Coils"/>
    </source>
</evidence>
<keyword evidence="1" id="KW-0175">Coiled coil</keyword>
<feature type="compositionally biased region" description="Low complexity" evidence="2">
    <location>
        <begin position="7"/>
        <end position="25"/>
    </location>
</feature>
<accession>A0ABU8B9T9</accession>